<feature type="domain" description="Response regulatory" evidence="8">
    <location>
        <begin position="826"/>
        <end position="941"/>
    </location>
</feature>
<keyword evidence="3 6" id="KW-0597">Phosphoprotein</keyword>
<dbReference type="InterPro" id="IPR000014">
    <property type="entry name" value="PAS"/>
</dbReference>
<dbReference type="InterPro" id="IPR013656">
    <property type="entry name" value="PAS_4"/>
</dbReference>
<keyword evidence="4" id="KW-0808">Transferase</keyword>
<dbReference type="InterPro" id="IPR000700">
    <property type="entry name" value="PAS-assoc_C"/>
</dbReference>
<dbReference type="SMART" id="SM00448">
    <property type="entry name" value="REC"/>
    <property type="match status" value="1"/>
</dbReference>
<dbReference type="KEGG" id="paqt:E8L99_04500"/>
<dbReference type="Gene3D" id="3.30.565.10">
    <property type="entry name" value="Histidine kinase-like ATPase, C-terminal domain"/>
    <property type="match status" value="1"/>
</dbReference>
<dbReference type="EC" id="2.7.13.3" evidence="2"/>
<dbReference type="InterPro" id="IPR036097">
    <property type="entry name" value="HisK_dim/P_sf"/>
</dbReference>
<dbReference type="PROSITE" id="PS50109">
    <property type="entry name" value="HIS_KIN"/>
    <property type="match status" value="1"/>
</dbReference>
<dbReference type="Pfam" id="PF02518">
    <property type="entry name" value="HATPase_c"/>
    <property type="match status" value="1"/>
</dbReference>
<feature type="domain" description="Histidine kinase" evidence="7">
    <location>
        <begin position="578"/>
        <end position="803"/>
    </location>
</feature>
<dbReference type="CDD" id="cd16919">
    <property type="entry name" value="HATPase_CckA-like"/>
    <property type="match status" value="1"/>
</dbReference>
<organism evidence="11 12">
    <name type="scientific">Phreatobacter aquaticus</name>
    <dbReference type="NCBI Taxonomy" id="2570229"/>
    <lineage>
        <taxon>Bacteria</taxon>
        <taxon>Pseudomonadati</taxon>
        <taxon>Pseudomonadota</taxon>
        <taxon>Alphaproteobacteria</taxon>
        <taxon>Hyphomicrobiales</taxon>
        <taxon>Phreatobacteraceae</taxon>
        <taxon>Phreatobacter</taxon>
    </lineage>
</organism>
<feature type="domain" description="PAC" evidence="10">
    <location>
        <begin position="235"/>
        <end position="288"/>
    </location>
</feature>
<dbReference type="Gene3D" id="3.30.450.20">
    <property type="entry name" value="PAS domain"/>
    <property type="match status" value="4"/>
</dbReference>
<dbReference type="PROSITE" id="PS50113">
    <property type="entry name" value="PAC"/>
    <property type="match status" value="3"/>
</dbReference>
<dbReference type="NCBIfam" id="TIGR00229">
    <property type="entry name" value="sensory_box"/>
    <property type="match status" value="2"/>
</dbReference>
<dbReference type="InterPro" id="IPR036890">
    <property type="entry name" value="HATPase_C_sf"/>
</dbReference>
<dbReference type="PANTHER" id="PTHR43304:SF1">
    <property type="entry name" value="PAC DOMAIN-CONTAINING PROTEIN"/>
    <property type="match status" value="1"/>
</dbReference>
<evidence type="ECO:0000256" key="4">
    <source>
        <dbReference type="ARBA" id="ARBA00022679"/>
    </source>
</evidence>
<dbReference type="InterPro" id="IPR011006">
    <property type="entry name" value="CheY-like_superfamily"/>
</dbReference>
<sequence length="948" mass="104143">MLSQSHQDRPAFLAHGGEAGELILARDWSETLGPPSAWPVSLKFTTSLLLRSKLPMVLLWGPDGVMIYNDGYAEFAGQRHPTLLGSKVLEGWPEVSEFNAHILKSVRDEGQTLSYRDQHLVLQRGRVAEDVWLDLDYSPVLDESGSPGGVLAIVIETTARVRAEERLRIAQEAGGVGAFEWFPDTGLLEVSDEFRRIWGLSPDVVPTDSLLLDLINDSDRPLSAKGRISSGNPLEYAEYRINRGDTGEERWIARRGEIVDTPNSAGRRYVGVTMDVTDRRKAEEARQESDARLLDLFSQMQEGFFLAEAVRSADGRMIDFRFLELNPAFEVHTGISAQQALGRNCRDVLPGIEEAVIEAYAGVVDSGQSASLEIHVGTLDERWFEARAHRTGPERFAVLFLDIGKRKAAEAALTQSETRFRTFAQAMPNHVWTAPADGRLDWFNDQVYDYSGLKPGELDNSNWALMVHPDDIAHSAVAWARAVETGTPYQVEFRLRRFDGVYRWHIARAVVIGAADGSRRWLGTNTDIEDQKSAVEALARLAATLEERVAERTAALTEAHEALRQSQKMEAVGQLTGGIAHDFNNLLQGIVGSLDIIQKRIAKGRTNDIDRFVTGAMTAATRAASLTHRLLAFSRRQPLSPKPVRANVLIGSMEDMLRRTIGETIALSVVTEPSLWLTRCDPNQLESAILNLVINARDAMPDGGRLTIETSNAQIDDAYAARTHDVTPGQYVCIAVSDTGTGMTSDVAERAFDPFFTTKPIGQGTGLGLSMIYGFTRQSEGYSKIHTEVGRGTSVKIYLPRYRGEATDEEILPGLLDDHATEIGETVLVIEDEAVVRSLVVEVLTELGYRAIEASTGPAGLDILQSGERIDLLVTDIGLPGLNGRQVAEAARMKRPNLKVLFMTGYAENAAIAGGFLEPGMAMITKPFAMEALASRVRSMIAGEPQLP</sequence>
<evidence type="ECO:0000259" key="9">
    <source>
        <dbReference type="PROSITE" id="PS50112"/>
    </source>
</evidence>
<dbReference type="SMART" id="SM00086">
    <property type="entry name" value="PAC"/>
    <property type="match status" value="3"/>
</dbReference>
<dbReference type="Pfam" id="PF08448">
    <property type="entry name" value="PAS_4"/>
    <property type="match status" value="2"/>
</dbReference>
<dbReference type="InterPro" id="IPR005467">
    <property type="entry name" value="His_kinase_dom"/>
</dbReference>
<dbReference type="OrthoDB" id="9796100at2"/>
<dbReference type="PANTHER" id="PTHR43304">
    <property type="entry name" value="PHYTOCHROME-LIKE PROTEIN CPH1"/>
    <property type="match status" value="1"/>
</dbReference>
<dbReference type="SMART" id="SM00387">
    <property type="entry name" value="HATPase_c"/>
    <property type="match status" value="1"/>
</dbReference>
<feature type="modified residue" description="4-aspartylphosphate" evidence="6">
    <location>
        <position position="876"/>
    </location>
</feature>
<dbReference type="Pfam" id="PF00072">
    <property type="entry name" value="Response_reg"/>
    <property type="match status" value="1"/>
</dbReference>
<evidence type="ECO:0000259" key="10">
    <source>
        <dbReference type="PROSITE" id="PS50113"/>
    </source>
</evidence>
<dbReference type="SUPFAM" id="SSF47384">
    <property type="entry name" value="Homodimeric domain of signal transducing histidine kinase"/>
    <property type="match status" value="1"/>
</dbReference>
<gene>
    <name evidence="11" type="ORF">E8L99_04500</name>
</gene>
<evidence type="ECO:0000256" key="5">
    <source>
        <dbReference type="ARBA" id="ARBA00022777"/>
    </source>
</evidence>
<comment type="catalytic activity">
    <reaction evidence="1">
        <text>ATP + protein L-histidine = ADP + protein N-phospho-L-histidine.</text>
        <dbReference type="EC" id="2.7.13.3"/>
    </reaction>
</comment>
<dbReference type="Gene3D" id="2.10.70.100">
    <property type="match status" value="1"/>
</dbReference>
<dbReference type="SUPFAM" id="SSF55785">
    <property type="entry name" value="PYP-like sensor domain (PAS domain)"/>
    <property type="match status" value="4"/>
</dbReference>
<dbReference type="InterPro" id="IPR052162">
    <property type="entry name" value="Sensor_kinase/Photoreceptor"/>
</dbReference>
<dbReference type="InterPro" id="IPR001789">
    <property type="entry name" value="Sig_transdc_resp-reg_receiver"/>
</dbReference>
<keyword evidence="12" id="KW-1185">Reference proteome</keyword>
<dbReference type="InterPro" id="IPR003594">
    <property type="entry name" value="HATPase_dom"/>
</dbReference>
<name>A0A4D7QGV4_9HYPH</name>
<evidence type="ECO:0000256" key="6">
    <source>
        <dbReference type="PROSITE-ProRule" id="PRU00169"/>
    </source>
</evidence>
<accession>A0A4D7QGV4</accession>
<dbReference type="PRINTS" id="PR00344">
    <property type="entry name" value="BCTRLSENSOR"/>
</dbReference>
<feature type="domain" description="PAC" evidence="10">
    <location>
        <begin position="489"/>
        <end position="540"/>
    </location>
</feature>
<dbReference type="SMART" id="SM00091">
    <property type="entry name" value="PAS"/>
    <property type="match status" value="3"/>
</dbReference>
<dbReference type="GO" id="GO:0000155">
    <property type="term" value="F:phosphorelay sensor kinase activity"/>
    <property type="evidence" value="ECO:0007669"/>
    <property type="project" value="InterPro"/>
</dbReference>
<dbReference type="PROSITE" id="PS50110">
    <property type="entry name" value="RESPONSE_REGULATORY"/>
    <property type="match status" value="1"/>
</dbReference>
<dbReference type="FunFam" id="3.30.450.20:FF:000099">
    <property type="entry name" value="Sensory box sensor histidine kinase"/>
    <property type="match status" value="1"/>
</dbReference>
<evidence type="ECO:0000256" key="1">
    <source>
        <dbReference type="ARBA" id="ARBA00000085"/>
    </source>
</evidence>
<evidence type="ECO:0000256" key="2">
    <source>
        <dbReference type="ARBA" id="ARBA00012438"/>
    </source>
</evidence>
<dbReference type="PROSITE" id="PS50112">
    <property type="entry name" value="PAS"/>
    <property type="match status" value="1"/>
</dbReference>
<dbReference type="AlphaFoldDB" id="A0A4D7QGV4"/>
<dbReference type="Gene3D" id="1.10.287.130">
    <property type="match status" value="1"/>
</dbReference>
<dbReference type="CDD" id="cd00130">
    <property type="entry name" value="PAS"/>
    <property type="match status" value="2"/>
</dbReference>
<dbReference type="EMBL" id="CP039865">
    <property type="protein sequence ID" value="QCK85089.1"/>
    <property type="molecule type" value="Genomic_DNA"/>
</dbReference>
<dbReference type="InterPro" id="IPR003661">
    <property type="entry name" value="HisK_dim/P_dom"/>
</dbReference>
<dbReference type="InterPro" id="IPR013655">
    <property type="entry name" value="PAS_fold_3"/>
</dbReference>
<dbReference type="Pfam" id="PF08447">
    <property type="entry name" value="PAS_3"/>
    <property type="match status" value="1"/>
</dbReference>
<evidence type="ECO:0000313" key="12">
    <source>
        <dbReference type="Proteomes" id="UP000298588"/>
    </source>
</evidence>
<evidence type="ECO:0000259" key="7">
    <source>
        <dbReference type="PROSITE" id="PS50109"/>
    </source>
</evidence>
<dbReference type="CDD" id="cd18161">
    <property type="entry name" value="REC_hyHK_blue-like"/>
    <property type="match status" value="1"/>
</dbReference>
<evidence type="ECO:0000313" key="11">
    <source>
        <dbReference type="EMBL" id="QCK85089.1"/>
    </source>
</evidence>
<dbReference type="SUPFAM" id="SSF55874">
    <property type="entry name" value="ATPase domain of HSP90 chaperone/DNA topoisomerase II/histidine kinase"/>
    <property type="match status" value="1"/>
</dbReference>
<evidence type="ECO:0000259" key="8">
    <source>
        <dbReference type="PROSITE" id="PS50110"/>
    </source>
</evidence>
<dbReference type="SUPFAM" id="SSF52172">
    <property type="entry name" value="CheY-like"/>
    <property type="match status" value="1"/>
</dbReference>
<reference evidence="11 12" key="1">
    <citation type="submission" date="2019-04" db="EMBL/GenBank/DDBJ databases">
        <title>Phreatobacter aquaticus sp. nov.</title>
        <authorList>
            <person name="Choi A."/>
            <person name="Baek K."/>
        </authorList>
    </citation>
    <scope>NUCLEOTIDE SEQUENCE [LARGE SCALE GENOMIC DNA]</scope>
    <source>
        <strain evidence="11 12">NMCR1094</strain>
    </source>
</reference>
<keyword evidence="5" id="KW-0418">Kinase</keyword>
<dbReference type="SMART" id="SM00388">
    <property type="entry name" value="HisKA"/>
    <property type="match status" value="1"/>
</dbReference>
<feature type="domain" description="PAS" evidence="9">
    <location>
        <begin position="416"/>
        <end position="486"/>
    </location>
</feature>
<dbReference type="Proteomes" id="UP000298588">
    <property type="component" value="Chromosome"/>
</dbReference>
<dbReference type="InterPro" id="IPR004358">
    <property type="entry name" value="Sig_transdc_His_kin-like_C"/>
</dbReference>
<dbReference type="InterPro" id="IPR001610">
    <property type="entry name" value="PAC"/>
</dbReference>
<dbReference type="InterPro" id="IPR035965">
    <property type="entry name" value="PAS-like_dom_sf"/>
</dbReference>
<dbReference type="Gene3D" id="3.40.50.2300">
    <property type="match status" value="1"/>
</dbReference>
<feature type="domain" description="PAC" evidence="10">
    <location>
        <begin position="116"/>
        <end position="169"/>
    </location>
</feature>
<dbReference type="RefSeq" id="WP_137098423.1">
    <property type="nucleotide sequence ID" value="NZ_CP039865.1"/>
</dbReference>
<proteinExistence type="predicted"/>
<protein>
    <recommendedName>
        <fullName evidence="2">histidine kinase</fullName>
        <ecNumber evidence="2">2.7.13.3</ecNumber>
    </recommendedName>
</protein>
<evidence type="ECO:0000256" key="3">
    <source>
        <dbReference type="ARBA" id="ARBA00022553"/>
    </source>
</evidence>